<gene>
    <name evidence="1" type="ORF">BN873_270085</name>
</gene>
<reference evidence="1" key="1">
    <citation type="submission" date="2013-07" db="EMBL/GenBank/DDBJ databases">
        <authorList>
            <person name="McIlroy S."/>
        </authorList>
    </citation>
    <scope>NUCLEOTIDE SEQUENCE [LARGE SCALE GENOMIC DNA]</scope>
    <source>
        <strain evidence="1">Run_A_D11</strain>
    </source>
</reference>
<proteinExistence type="predicted"/>
<name>W6M6P1_9GAMM</name>
<comment type="caution">
    <text evidence="1">The sequence shown here is derived from an EMBL/GenBank/DDBJ whole genome shotgun (WGS) entry which is preliminary data.</text>
</comment>
<protein>
    <submittedName>
        <fullName evidence="1">Uncharacterized protein</fullName>
    </submittedName>
</protein>
<accession>W6M6P1</accession>
<dbReference type="EMBL" id="CBTJ020000033">
    <property type="protein sequence ID" value="CDI02289.1"/>
    <property type="molecule type" value="Genomic_DNA"/>
</dbReference>
<reference evidence="1" key="2">
    <citation type="submission" date="2014-03" db="EMBL/GenBank/DDBJ databases">
        <title>Candidatus Competibacter-lineage genomes retrieved from metagenomes reveal functional metabolic diversity.</title>
        <authorList>
            <person name="McIlroy S.J."/>
            <person name="Albertsen M."/>
            <person name="Andresen E.K."/>
            <person name="Saunders A.M."/>
            <person name="Kristiansen R."/>
            <person name="Stokholm-Bjerregaard M."/>
            <person name="Nielsen K.L."/>
            <person name="Nielsen P.H."/>
        </authorList>
    </citation>
    <scope>NUCLEOTIDE SEQUENCE</scope>
    <source>
        <strain evidence="1">Run_A_D11</strain>
    </source>
</reference>
<keyword evidence="2" id="KW-1185">Reference proteome</keyword>
<evidence type="ECO:0000313" key="2">
    <source>
        <dbReference type="Proteomes" id="UP000035760"/>
    </source>
</evidence>
<evidence type="ECO:0000313" key="1">
    <source>
        <dbReference type="EMBL" id="CDI02289.1"/>
    </source>
</evidence>
<dbReference type="Proteomes" id="UP000035760">
    <property type="component" value="Unassembled WGS sequence"/>
</dbReference>
<dbReference type="AlphaFoldDB" id="W6M6P1"/>
<sequence length="153" mass="16935">MISLSDRHCVIRTLGCLALLWAAIAVGQGQLSTIKVEALVEALRLAAPAVRADSGLYSDWQIKPDNIGRWTTRCLNQQLTPEQFAADTVLARQTIACVMGPVLREQFVASNGNEVVAIQRAAAWWLNGDPEPYRRGDTSAYTLKVLEAYLRFF</sequence>
<organism evidence="1 2">
    <name type="scientific">Candidatus Competibacter denitrificans Run_A_D11</name>
    <dbReference type="NCBI Taxonomy" id="1400863"/>
    <lineage>
        <taxon>Bacteria</taxon>
        <taxon>Pseudomonadati</taxon>
        <taxon>Pseudomonadota</taxon>
        <taxon>Gammaproteobacteria</taxon>
        <taxon>Candidatus Competibacteraceae</taxon>
        <taxon>Candidatus Competibacter</taxon>
    </lineage>
</organism>
<dbReference type="STRING" id="1400863.BN873_270085"/>